<evidence type="ECO:0000313" key="1">
    <source>
        <dbReference type="EMBL" id="MCP9291254.1"/>
    </source>
</evidence>
<dbReference type="Gene3D" id="3.40.50.300">
    <property type="entry name" value="P-loop containing nucleotide triphosphate hydrolases"/>
    <property type="match status" value="1"/>
</dbReference>
<accession>A0A9X2RGW3</accession>
<comment type="caution">
    <text evidence="1">The sequence shown here is derived from an EMBL/GenBank/DDBJ whole genome shotgun (WGS) entry which is preliminary data.</text>
</comment>
<protein>
    <submittedName>
        <fullName evidence="1">Cytidylate kinase-like family protein</fullName>
    </submittedName>
</protein>
<name>A0A9X2RGW3_9BACT</name>
<dbReference type="InterPro" id="IPR027417">
    <property type="entry name" value="P-loop_NTPase"/>
</dbReference>
<organism evidence="1 2">
    <name type="scientific">Gracilimonas sediminicola</name>
    <dbReference type="NCBI Taxonomy" id="2952158"/>
    <lineage>
        <taxon>Bacteria</taxon>
        <taxon>Pseudomonadati</taxon>
        <taxon>Balneolota</taxon>
        <taxon>Balneolia</taxon>
        <taxon>Balneolales</taxon>
        <taxon>Balneolaceae</taxon>
        <taxon>Gracilimonas</taxon>
    </lineage>
</organism>
<gene>
    <name evidence="1" type="ORF">NM125_06635</name>
</gene>
<proteinExistence type="predicted"/>
<dbReference type="Proteomes" id="UP001139125">
    <property type="component" value="Unassembled WGS sequence"/>
</dbReference>
<keyword evidence="1" id="KW-0808">Transferase</keyword>
<dbReference type="EMBL" id="JANDBC010000001">
    <property type="protein sequence ID" value="MCP9291254.1"/>
    <property type="molecule type" value="Genomic_DNA"/>
</dbReference>
<dbReference type="GO" id="GO:0016301">
    <property type="term" value="F:kinase activity"/>
    <property type="evidence" value="ECO:0007669"/>
    <property type="project" value="UniProtKB-KW"/>
</dbReference>
<keyword evidence="1" id="KW-0418">Kinase</keyword>
<keyword evidence="2" id="KW-1185">Reference proteome</keyword>
<evidence type="ECO:0000313" key="2">
    <source>
        <dbReference type="Proteomes" id="UP001139125"/>
    </source>
</evidence>
<dbReference type="AlphaFoldDB" id="A0A9X2RGW3"/>
<sequence length="236" mass="26976">MAKKAAQIIEQQVQFWMRKEAAQKGVPVSNSTRPIITISREFGAKGAALAEELGRRLEFKVWDKDLLELISKNIGSNKEFIKSLDESRRGLLEDTIFGFIHHRETNLSYLLFLIKAVRALEKFGSNIIVGRGANYICKIPDTFHIRVVCPLNKRIQNYARDYQITKKEASEFILRKDADRQHFSKYNFNQDSGNASDYDLILNSSTFSLSEMAEIAVQAYEMKTGTKVAEMAQQEL</sequence>
<dbReference type="Pfam" id="PF13189">
    <property type="entry name" value="Cytidylate_kin2"/>
    <property type="match status" value="1"/>
</dbReference>
<reference evidence="1" key="1">
    <citation type="submission" date="2022-06" db="EMBL/GenBank/DDBJ databases">
        <title>Gracilimonas sp. CAU 1638 isolated from sea sediment.</title>
        <authorList>
            <person name="Kim W."/>
        </authorList>
    </citation>
    <scope>NUCLEOTIDE SEQUENCE</scope>
    <source>
        <strain evidence="1">CAU 1638</strain>
    </source>
</reference>
<dbReference type="RefSeq" id="WP_255134035.1">
    <property type="nucleotide sequence ID" value="NZ_JANDBC010000001.1"/>
</dbReference>